<evidence type="ECO:0000313" key="5">
    <source>
        <dbReference type="EMBL" id="EFA74740.1"/>
    </source>
</evidence>
<dbReference type="OMA" id="CQANDIT"/>
<keyword evidence="3" id="KW-0732">Signal</keyword>
<dbReference type="EMBL" id="ADBJ01000060">
    <property type="protein sequence ID" value="EFA74740.1"/>
    <property type="molecule type" value="Genomic_DNA"/>
</dbReference>
<comment type="caution">
    <text evidence="5">The sequence shown here is derived from an EMBL/GenBank/DDBJ whole genome shotgun (WGS) entry which is preliminary data.</text>
</comment>
<dbReference type="InterPro" id="IPR002125">
    <property type="entry name" value="CMP_dCMP_dom"/>
</dbReference>
<dbReference type="Gene3D" id="3.40.140.10">
    <property type="entry name" value="Cytidine Deaminase, domain 2"/>
    <property type="match status" value="1"/>
</dbReference>
<reference evidence="5 6" key="1">
    <citation type="journal article" date="2011" name="Genome Res.">
        <title>Phylogeny-wide analysis of social amoeba genomes highlights ancient origins for complex intercellular communication.</title>
        <authorList>
            <person name="Heidel A.J."/>
            <person name="Lawal H.M."/>
            <person name="Felder M."/>
            <person name="Schilde C."/>
            <person name="Helps N.R."/>
            <person name="Tunggal B."/>
            <person name="Rivero F."/>
            <person name="John U."/>
            <person name="Schleicher M."/>
            <person name="Eichinger L."/>
            <person name="Platzer M."/>
            <person name="Noegel A.A."/>
            <person name="Schaap P."/>
            <person name="Gloeckner G."/>
        </authorList>
    </citation>
    <scope>NUCLEOTIDE SEQUENCE [LARGE SCALE GENOMIC DNA]</scope>
    <source>
        <strain evidence="6">ATCC 26659 / Pp 5 / PN500</strain>
    </source>
</reference>
<feature type="signal peptide" evidence="3">
    <location>
        <begin position="1"/>
        <end position="20"/>
    </location>
</feature>
<feature type="domain" description="CMP/dCMP-type deaminase" evidence="4">
    <location>
        <begin position="54"/>
        <end position="167"/>
    </location>
</feature>
<dbReference type="InterPro" id="IPR016192">
    <property type="entry name" value="APOBEC/CMP_deaminase_Zn-bd"/>
</dbReference>
<name>D3BUF2_HETP5</name>
<dbReference type="STRING" id="670386.D3BUF2"/>
<evidence type="ECO:0000256" key="2">
    <source>
        <dbReference type="ARBA" id="ARBA00022833"/>
    </source>
</evidence>
<evidence type="ECO:0000256" key="3">
    <source>
        <dbReference type="SAM" id="SignalP"/>
    </source>
</evidence>
<dbReference type="PANTHER" id="PTHR11079">
    <property type="entry name" value="CYTOSINE DEAMINASE FAMILY MEMBER"/>
    <property type="match status" value="1"/>
</dbReference>
<evidence type="ECO:0000259" key="4">
    <source>
        <dbReference type="PROSITE" id="PS51747"/>
    </source>
</evidence>
<dbReference type="PROSITE" id="PS00903">
    <property type="entry name" value="CYT_DCMP_DEAMINASES_1"/>
    <property type="match status" value="1"/>
</dbReference>
<dbReference type="InParanoid" id="D3BUF2"/>
<keyword evidence="6" id="KW-1185">Reference proteome</keyword>
<dbReference type="RefSeq" id="XP_020426874.1">
    <property type="nucleotide sequence ID" value="XM_020582520.1"/>
</dbReference>
<accession>D3BUF2</accession>
<evidence type="ECO:0000256" key="1">
    <source>
        <dbReference type="ARBA" id="ARBA00022723"/>
    </source>
</evidence>
<evidence type="ECO:0000313" key="6">
    <source>
        <dbReference type="Proteomes" id="UP000001396"/>
    </source>
</evidence>
<dbReference type="GO" id="GO:0008270">
    <property type="term" value="F:zinc ion binding"/>
    <property type="evidence" value="ECO:0007669"/>
    <property type="project" value="InterPro"/>
</dbReference>
<proteinExistence type="predicted"/>
<keyword evidence="2" id="KW-0862">Zinc</keyword>
<dbReference type="GO" id="GO:0052717">
    <property type="term" value="F:tRNA-specific adenosine-34 deaminase activity"/>
    <property type="evidence" value="ECO:0007669"/>
    <property type="project" value="TreeGrafter"/>
</dbReference>
<dbReference type="PROSITE" id="PS51257">
    <property type="entry name" value="PROKAR_LIPOPROTEIN"/>
    <property type="match status" value="1"/>
</dbReference>
<dbReference type="PANTHER" id="PTHR11079:SF203">
    <property type="entry name" value="CMP_DCMP-TYPE DEAMINASE DOMAIN-CONTAINING PROTEIN"/>
    <property type="match status" value="1"/>
</dbReference>
<dbReference type="PROSITE" id="PS51747">
    <property type="entry name" value="CYT_DCMP_DEAMINASES_2"/>
    <property type="match status" value="1"/>
</dbReference>
<sequence length="237" mass="25982">MSKSLILSVFLVFLAGSVFACVDPYNPNDVTIGNCQANDITNYRITDNLPVLTPSDLSASELAIHEANMNYTLNLSKSMNRKFVATIYDANNNLMCSGVNTGKPNMISHGEIVAINNCSALYNTTVFTNMTLYTTGEPCAMCASALLWADFKTVVYGTANKRLYCQTCMSNIPIDSSYIMGRYYGLRNRAPRLIGGVLQSLTDAWFTSYCDKPNSIYYMQPQCACQSSTPTTAPTTA</sequence>
<dbReference type="AlphaFoldDB" id="D3BUF2"/>
<dbReference type="GeneID" id="31367239"/>
<feature type="chain" id="PRO_5003041510" description="CMP/dCMP-type deaminase domain-containing protein" evidence="3">
    <location>
        <begin position="21"/>
        <end position="237"/>
    </location>
</feature>
<dbReference type="InterPro" id="IPR016193">
    <property type="entry name" value="Cytidine_deaminase-like"/>
</dbReference>
<dbReference type="Proteomes" id="UP000001396">
    <property type="component" value="Unassembled WGS sequence"/>
</dbReference>
<dbReference type="FunCoup" id="D3BUF2">
    <property type="interactions" value="141"/>
</dbReference>
<keyword evidence="1" id="KW-0479">Metal-binding</keyword>
<dbReference type="CDD" id="cd01285">
    <property type="entry name" value="nucleoside_deaminase"/>
    <property type="match status" value="1"/>
</dbReference>
<dbReference type="SUPFAM" id="SSF53927">
    <property type="entry name" value="Cytidine deaminase-like"/>
    <property type="match status" value="1"/>
</dbReference>
<gene>
    <name evidence="5" type="ORF">PPL_11771</name>
</gene>
<dbReference type="Pfam" id="PF00383">
    <property type="entry name" value="dCMP_cyt_deam_1"/>
    <property type="match status" value="1"/>
</dbReference>
<protein>
    <recommendedName>
        <fullName evidence="4">CMP/dCMP-type deaminase domain-containing protein</fullName>
    </recommendedName>
</protein>
<organism evidence="5 6">
    <name type="scientific">Heterostelium pallidum (strain ATCC 26659 / Pp 5 / PN500)</name>
    <name type="common">Cellular slime mold</name>
    <name type="synonym">Polysphondylium pallidum</name>
    <dbReference type="NCBI Taxonomy" id="670386"/>
    <lineage>
        <taxon>Eukaryota</taxon>
        <taxon>Amoebozoa</taxon>
        <taxon>Evosea</taxon>
        <taxon>Eumycetozoa</taxon>
        <taxon>Dictyostelia</taxon>
        <taxon>Acytosteliales</taxon>
        <taxon>Acytosteliaceae</taxon>
        <taxon>Heterostelium</taxon>
    </lineage>
</organism>
<dbReference type="GO" id="GO:0002100">
    <property type="term" value="P:tRNA wobble adenosine to inosine editing"/>
    <property type="evidence" value="ECO:0007669"/>
    <property type="project" value="TreeGrafter"/>
</dbReference>